<sequence>MASTDNSTGIKIHEQCLVGPPSAATTHLAVPLTFFDLIWLRFHPVERIFFYSLPPPKSEPCVFFEKVVRKLKRSLSHTLQHYVPLAGKIVWPSDSPKPFIQFKPGDGVSLLLALSHDAAQFNHFLDNSPREATLSRSLIPHLESSHSLASVLSLQITLFPNKGFCIGICTHHAALDGKSSTMFVKAWAHVCKSAEEESLLPDFEPLFDRELVRDPAGLESVFINSWTQLASQMDPSDTSNGRTLKTISQPLEEHSVRATFELTRAHLEMIKKRVLSNWDLVGEAQTNLSSPKPTTLSSFVTTLAYVSVCIAKAIHQAQNVDKFALGINVDCRDRLEPAIPGNYFGNCVASHIVDTEADDFTKEDGVVIVAKKIWSKIKALDKGVLNGIETVFPRFIAMFSEGVKGMGVAGSNRFGVYGTDFGWGRPAKVEIISIDKGVNIGLAESKDGKGGVQVGLVLNNQAMDLFHVIFHQGLSFD</sequence>
<dbReference type="PANTHER" id="PTHR31625">
    <property type="match status" value="1"/>
</dbReference>
<dbReference type="Pfam" id="PF02458">
    <property type="entry name" value="Transferase"/>
    <property type="match status" value="1"/>
</dbReference>
<keyword evidence="1" id="KW-0808">Transferase</keyword>
<comment type="caution">
    <text evidence="3">The sequence shown here is derived from an EMBL/GenBank/DDBJ whole genome shotgun (WGS) entry which is preliminary data.</text>
</comment>
<dbReference type="GO" id="GO:0016747">
    <property type="term" value="F:acyltransferase activity, transferring groups other than amino-acyl groups"/>
    <property type="evidence" value="ECO:0007669"/>
    <property type="project" value="UniProtKB-ARBA"/>
</dbReference>
<gene>
    <name evidence="3" type="ORF">VNO78_14930</name>
</gene>
<reference evidence="3 4" key="1">
    <citation type="submission" date="2024-01" db="EMBL/GenBank/DDBJ databases">
        <title>The genomes of 5 underutilized Papilionoideae crops provide insights into root nodulation and disease resistanc.</title>
        <authorList>
            <person name="Jiang F."/>
        </authorList>
    </citation>
    <scope>NUCLEOTIDE SEQUENCE [LARGE SCALE GENOMIC DNA]</scope>
    <source>
        <strain evidence="3">DUOXIRENSHENG_FW03</strain>
        <tissue evidence="3">Leaves</tissue>
    </source>
</reference>
<protein>
    <submittedName>
        <fullName evidence="3">Uncharacterized protein</fullName>
    </submittedName>
</protein>
<dbReference type="AlphaFoldDB" id="A0AAN9SDZ4"/>
<dbReference type="Proteomes" id="UP001386955">
    <property type="component" value="Unassembled WGS sequence"/>
</dbReference>
<dbReference type="EMBL" id="JAYMYS010000004">
    <property type="protein sequence ID" value="KAK7394402.1"/>
    <property type="molecule type" value="Genomic_DNA"/>
</dbReference>
<dbReference type="Gene3D" id="3.30.559.10">
    <property type="entry name" value="Chloramphenicol acetyltransferase-like domain"/>
    <property type="match status" value="2"/>
</dbReference>
<evidence type="ECO:0000313" key="4">
    <source>
        <dbReference type="Proteomes" id="UP001386955"/>
    </source>
</evidence>
<evidence type="ECO:0000313" key="3">
    <source>
        <dbReference type="EMBL" id="KAK7394402.1"/>
    </source>
</evidence>
<dbReference type="InterPro" id="IPR051504">
    <property type="entry name" value="Plant_metabolite_acyltrans"/>
</dbReference>
<name>A0AAN9SDZ4_PSOTE</name>
<keyword evidence="2" id="KW-0012">Acyltransferase</keyword>
<keyword evidence="4" id="KW-1185">Reference proteome</keyword>
<accession>A0AAN9SDZ4</accession>
<dbReference type="InterPro" id="IPR023213">
    <property type="entry name" value="CAT-like_dom_sf"/>
</dbReference>
<proteinExistence type="predicted"/>
<evidence type="ECO:0000256" key="2">
    <source>
        <dbReference type="ARBA" id="ARBA00023315"/>
    </source>
</evidence>
<evidence type="ECO:0000256" key="1">
    <source>
        <dbReference type="ARBA" id="ARBA00022679"/>
    </source>
</evidence>
<organism evidence="3 4">
    <name type="scientific">Psophocarpus tetragonolobus</name>
    <name type="common">Winged bean</name>
    <name type="synonym">Dolichos tetragonolobus</name>
    <dbReference type="NCBI Taxonomy" id="3891"/>
    <lineage>
        <taxon>Eukaryota</taxon>
        <taxon>Viridiplantae</taxon>
        <taxon>Streptophyta</taxon>
        <taxon>Embryophyta</taxon>
        <taxon>Tracheophyta</taxon>
        <taxon>Spermatophyta</taxon>
        <taxon>Magnoliopsida</taxon>
        <taxon>eudicotyledons</taxon>
        <taxon>Gunneridae</taxon>
        <taxon>Pentapetalae</taxon>
        <taxon>rosids</taxon>
        <taxon>fabids</taxon>
        <taxon>Fabales</taxon>
        <taxon>Fabaceae</taxon>
        <taxon>Papilionoideae</taxon>
        <taxon>50 kb inversion clade</taxon>
        <taxon>NPAAA clade</taxon>
        <taxon>indigoferoid/millettioid clade</taxon>
        <taxon>Phaseoleae</taxon>
        <taxon>Psophocarpus</taxon>
    </lineage>
</organism>